<dbReference type="SMART" id="SM00729">
    <property type="entry name" value="Elp3"/>
    <property type="match status" value="1"/>
</dbReference>
<dbReference type="InterPro" id="IPR006638">
    <property type="entry name" value="Elp3/MiaA/NifB-like_rSAM"/>
</dbReference>
<dbReference type="SFLD" id="SFLDS00029">
    <property type="entry name" value="Radical_SAM"/>
    <property type="match status" value="1"/>
</dbReference>
<feature type="domain" description="Radical SAM core" evidence="1">
    <location>
        <begin position="255"/>
        <end position="488"/>
    </location>
</feature>
<gene>
    <name evidence="2" type="ORF">U27_03003</name>
</gene>
<dbReference type="Pfam" id="PF19864">
    <property type="entry name" value="Radical_SAM_N2"/>
    <property type="match status" value="1"/>
</dbReference>
<dbReference type="GO" id="GO:0051536">
    <property type="term" value="F:iron-sulfur cluster binding"/>
    <property type="evidence" value="ECO:0007669"/>
    <property type="project" value="InterPro"/>
</dbReference>
<evidence type="ECO:0000313" key="3">
    <source>
        <dbReference type="Proteomes" id="UP000030661"/>
    </source>
</evidence>
<dbReference type="PANTHER" id="PTHR42731:SF1">
    <property type="entry name" value="RADICAL SAM DOMAIN PROTEIN"/>
    <property type="match status" value="1"/>
</dbReference>
<dbReference type="EMBL" id="DF820464">
    <property type="protein sequence ID" value="GAK56041.1"/>
    <property type="molecule type" value="Genomic_DNA"/>
</dbReference>
<dbReference type="InterPro" id="IPR018768">
    <property type="entry name" value="DUF2344"/>
</dbReference>
<dbReference type="InterPro" id="IPR023404">
    <property type="entry name" value="rSAM_horseshoe"/>
</dbReference>
<keyword evidence="3" id="KW-1185">Reference proteome</keyword>
<dbReference type="eggNOG" id="COG1032">
    <property type="taxonomic scope" value="Bacteria"/>
</dbReference>
<dbReference type="NCBIfam" id="TIGR03960">
    <property type="entry name" value="rSAM_fuse_unch"/>
    <property type="match status" value="1"/>
</dbReference>
<dbReference type="InterPro" id="IPR007197">
    <property type="entry name" value="rSAM"/>
</dbReference>
<dbReference type="InterPro" id="IPR058240">
    <property type="entry name" value="rSAM_sf"/>
</dbReference>
<dbReference type="PANTHER" id="PTHR42731">
    <property type="entry name" value="SLL1084 PROTEIN"/>
    <property type="match status" value="1"/>
</dbReference>
<evidence type="ECO:0000259" key="1">
    <source>
        <dbReference type="PROSITE" id="PS51918"/>
    </source>
</evidence>
<dbReference type="PROSITE" id="PS51918">
    <property type="entry name" value="RADICAL_SAM"/>
    <property type="match status" value="1"/>
</dbReference>
<dbReference type="STRING" id="1499967.U27_03003"/>
<dbReference type="InterPro" id="IPR045784">
    <property type="entry name" value="Radical_SAM_N2"/>
</dbReference>
<dbReference type="InterPro" id="IPR023862">
    <property type="entry name" value="CHP03960_rSAM"/>
</dbReference>
<dbReference type="Pfam" id="PF10105">
    <property type="entry name" value="DUF2344"/>
    <property type="match status" value="1"/>
</dbReference>
<organism evidence="2">
    <name type="scientific">Vecturithrix granuli</name>
    <dbReference type="NCBI Taxonomy" id="1499967"/>
    <lineage>
        <taxon>Bacteria</taxon>
        <taxon>Candidatus Moduliflexota</taxon>
        <taxon>Candidatus Vecturitrichia</taxon>
        <taxon>Candidatus Vecturitrichales</taxon>
        <taxon>Candidatus Vecturitrichaceae</taxon>
        <taxon>Candidatus Vecturithrix</taxon>
    </lineage>
</organism>
<evidence type="ECO:0000313" key="2">
    <source>
        <dbReference type="EMBL" id="GAK56041.1"/>
    </source>
</evidence>
<dbReference type="AlphaFoldDB" id="A0A081BUN6"/>
<dbReference type="Proteomes" id="UP000030661">
    <property type="component" value="Unassembled WGS sequence"/>
</dbReference>
<sequence>MIVLPELITLLPHVAKPIQYIGQEVNAIQKPWAEMRVKIGLCFPDIYEVGMSHLGLHLLYHIVNTDPEVAAERIYAPWTDMESLMRARQIPLFSLESHRPASDFDILGFTLQYELSYSNLVNMLALAGIPLMTKERTEHDPLIIAGGPCSYNPEPLADFVDVFVIGDGETALSQLIDMYKTWKDTQAGKQDLLQSLCRLPGVYVPAFYTVHTDNTGRIQAISPTIPEAPVAIQRAIEPNLNATTYFQAPILPYLKTIHDRLTLEIMRGCPRGCRFCQAGFIYRPKRERSEASLVGLVQSLLHQSGYEEISLSSLSTGDYSRIARLMAAAMQICETERVSLSLPSMRVSTLTEEMATIIRRVRKTGFTIAPEAGTQRLRNVINKGITDEDILQTAEEAFTSGWDLLKLYFMFGLPTEADDDLEGIMTLVARLRTLGNRIIKKKVNLNVAISAFVPKAHTPFQWEAMMSIEELQRRQEMLKARIRQRTIQLKWHDIRASYLEGIFARGDRRLGQVLLKAHRLGCKFDGWREHFDFAKWMQAFQYAEIEPDWYVSRERDEHEIFPWDHLQTGVAKTYLWNERFKGRREESTPPCDTHCRRCGVCNQEIRVLESDGNVSQVKTTPQISPSLRDDALQRPRVYRLRVRYAKTDLLRFLSHRELVRVFQRAIARIKAPIAYSQGFHPLPQMAFGPALPVGAEGLNEYVDFFFSEQIEPETFLNQMNATLPANVQVKEACAVDLREASLSSYLHQFGFRIDIPQLLVEQGYTMPYFNAKVHAFELQDSYIVAGFKKYTEAVDVKPFISLLEVSTGEALLLPSLQMILCMHSNVMMKPEEVLHLVCDIPEEKILDCRIVRVFMGTETDQIGFAAR</sequence>
<dbReference type="Gene3D" id="3.80.30.20">
    <property type="entry name" value="tm_1862 like domain"/>
    <property type="match status" value="1"/>
</dbReference>
<dbReference type="Pfam" id="PF04055">
    <property type="entry name" value="Radical_SAM"/>
    <property type="match status" value="1"/>
</dbReference>
<dbReference type="SUPFAM" id="SSF102114">
    <property type="entry name" value="Radical SAM enzymes"/>
    <property type="match status" value="1"/>
</dbReference>
<name>A0A081BUN6_VECG1</name>
<dbReference type="NCBIfam" id="TIGR03936">
    <property type="entry name" value="sam_1_link_chp"/>
    <property type="match status" value="1"/>
</dbReference>
<dbReference type="CDD" id="cd01335">
    <property type="entry name" value="Radical_SAM"/>
    <property type="match status" value="1"/>
</dbReference>
<proteinExistence type="predicted"/>
<dbReference type="eggNOG" id="COG5011">
    <property type="taxonomic scope" value="Bacteria"/>
</dbReference>
<dbReference type="HOGENOM" id="CLU_011543_2_2_0"/>
<protein>
    <submittedName>
        <fullName evidence="2">Radical SAM domain protein</fullName>
    </submittedName>
</protein>
<reference evidence="2" key="1">
    <citation type="journal article" date="2015" name="PeerJ">
        <title>First genomic representation of candidate bacterial phylum KSB3 points to enhanced environmental sensing as a trigger of wastewater bulking.</title>
        <authorList>
            <person name="Sekiguchi Y."/>
            <person name="Ohashi A."/>
            <person name="Parks D.H."/>
            <person name="Yamauchi T."/>
            <person name="Tyson G.W."/>
            <person name="Hugenholtz P."/>
        </authorList>
    </citation>
    <scope>NUCLEOTIDE SEQUENCE [LARGE SCALE GENOMIC DNA]</scope>
</reference>
<dbReference type="SFLD" id="SFLDG01082">
    <property type="entry name" value="B12-binding_domain_containing"/>
    <property type="match status" value="1"/>
</dbReference>
<dbReference type="GO" id="GO:0003824">
    <property type="term" value="F:catalytic activity"/>
    <property type="evidence" value="ECO:0007669"/>
    <property type="project" value="InterPro"/>
</dbReference>
<accession>A0A081BUN6</accession>